<keyword evidence="7" id="KW-1185">Reference proteome</keyword>
<dbReference type="InterPro" id="IPR050109">
    <property type="entry name" value="HTH-type_TetR-like_transc_reg"/>
</dbReference>
<dbReference type="Pfam" id="PF00440">
    <property type="entry name" value="TetR_N"/>
    <property type="match status" value="1"/>
</dbReference>
<reference evidence="6" key="2">
    <citation type="submission" date="2020-09" db="EMBL/GenBank/DDBJ databases">
        <authorList>
            <person name="Sun Q."/>
            <person name="Zhou Y."/>
        </authorList>
    </citation>
    <scope>NUCLEOTIDE SEQUENCE</scope>
    <source>
        <strain evidence="6">CGMCC 4.7430</strain>
    </source>
</reference>
<dbReference type="EMBL" id="BMNK01000014">
    <property type="protein sequence ID" value="GGP13567.1"/>
    <property type="molecule type" value="Genomic_DNA"/>
</dbReference>
<dbReference type="PANTHER" id="PTHR30055">
    <property type="entry name" value="HTH-TYPE TRANSCRIPTIONAL REGULATOR RUTR"/>
    <property type="match status" value="1"/>
</dbReference>
<dbReference type="PRINTS" id="PR00455">
    <property type="entry name" value="HTHTETR"/>
</dbReference>
<dbReference type="SUPFAM" id="SSF48498">
    <property type="entry name" value="Tetracyclin repressor-like, C-terminal domain"/>
    <property type="match status" value="1"/>
</dbReference>
<evidence type="ECO:0000256" key="1">
    <source>
        <dbReference type="ARBA" id="ARBA00023015"/>
    </source>
</evidence>
<keyword evidence="3" id="KW-0804">Transcription</keyword>
<reference evidence="6" key="1">
    <citation type="journal article" date="2014" name="Int. J. Syst. Evol. Microbiol.">
        <title>Complete genome sequence of Corynebacterium casei LMG S-19264T (=DSM 44701T), isolated from a smear-ripened cheese.</title>
        <authorList>
            <consortium name="US DOE Joint Genome Institute (JGI-PGF)"/>
            <person name="Walter F."/>
            <person name="Albersmeier A."/>
            <person name="Kalinowski J."/>
            <person name="Ruckert C."/>
        </authorList>
    </citation>
    <scope>NUCLEOTIDE SEQUENCE</scope>
    <source>
        <strain evidence="6">CGMCC 4.7430</strain>
    </source>
</reference>
<sequence>MTDLTRTSPPQEEGRSARKRRAIMEAATELFLRNGYQGTSMDEVATLAAVSKQTVYKQFTDKEQLFSAIIIGATERVGDFTDVVTEFAGTEDLEKDLGELARRYITAVIQPRTLQLRRLLIAEAGRFPAVARDYYQRAPGRTIDAFTETFRKLAGRGLLRIDDPSMAAGHFAWLILAQPMDKAMFFDEELQHTPTDLQRFADEGVRVFLAAYRT</sequence>
<dbReference type="GO" id="GO:0003700">
    <property type="term" value="F:DNA-binding transcription factor activity"/>
    <property type="evidence" value="ECO:0007669"/>
    <property type="project" value="TreeGrafter"/>
</dbReference>
<dbReference type="GO" id="GO:0000976">
    <property type="term" value="F:transcription cis-regulatory region binding"/>
    <property type="evidence" value="ECO:0007669"/>
    <property type="project" value="TreeGrafter"/>
</dbReference>
<dbReference type="PANTHER" id="PTHR30055:SF146">
    <property type="entry name" value="HTH-TYPE TRANSCRIPTIONAL DUAL REGULATOR CECR"/>
    <property type="match status" value="1"/>
</dbReference>
<dbReference type="PROSITE" id="PS50977">
    <property type="entry name" value="HTH_TETR_2"/>
    <property type="match status" value="1"/>
</dbReference>
<evidence type="ECO:0000259" key="5">
    <source>
        <dbReference type="PROSITE" id="PS50977"/>
    </source>
</evidence>
<dbReference type="FunFam" id="1.10.10.60:FF:000141">
    <property type="entry name" value="TetR family transcriptional regulator"/>
    <property type="match status" value="1"/>
</dbReference>
<proteinExistence type="predicted"/>
<accession>A0A918E7Y2</accession>
<comment type="caution">
    <text evidence="6">The sequence shown here is derived from an EMBL/GenBank/DDBJ whole genome shotgun (WGS) entry which is preliminary data.</text>
</comment>
<dbReference type="Gene3D" id="1.10.357.10">
    <property type="entry name" value="Tetracycline Repressor, domain 2"/>
    <property type="match status" value="1"/>
</dbReference>
<feature type="domain" description="HTH tetR-type" evidence="5">
    <location>
        <begin position="17"/>
        <end position="77"/>
    </location>
</feature>
<dbReference type="InterPro" id="IPR001647">
    <property type="entry name" value="HTH_TetR"/>
</dbReference>
<gene>
    <name evidence="6" type="ORF">GCM10012278_65850</name>
</gene>
<dbReference type="Proteomes" id="UP000660745">
    <property type="component" value="Unassembled WGS sequence"/>
</dbReference>
<evidence type="ECO:0000256" key="3">
    <source>
        <dbReference type="ARBA" id="ARBA00023163"/>
    </source>
</evidence>
<keyword evidence="2 4" id="KW-0238">DNA-binding</keyword>
<evidence type="ECO:0000256" key="4">
    <source>
        <dbReference type="PROSITE-ProRule" id="PRU00335"/>
    </source>
</evidence>
<evidence type="ECO:0000313" key="7">
    <source>
        <dbReference type="Proteomes" id="UP000660745"/>
    </source>
</evidence>
<name>A0A918E7Y2_9ACTN</name>
<protein>
    <submittedName>
        <fullName evidence="6">TetR family transcriptional regulator</fullName>
    </submittedName>
</protein>
<dbReference type="SUPFAM" id="SSF46689">
    <property type="entry name" value="Homeodomain-like"/>
    <property type="match status" value="1"/>
</dbReference>
<dbReference type="InterPro" id="IPR036271">
    <property type="entry name" value="Tet_transcr_reg_TetR-rel_C_sf"/>
</dbReference>
<organism evidence="6 7">
    <name type="scientific">Nonomuraea glycinis</name>
    <dbReference type="NCBI Taxonomy" id="2047744"/>
    <lineage>
        <taxon>Bacteria</taxon>
        <taxon>Bacillati</taxon>
        <taxon>Actinomycetota</taxon>
        <taxon>Actinomycetes</taxon>
        <taxon>Streptosporangiales</taxon>
        <taxon>Streptosporangiaceae</taxon>
        <taxon>Nonomuraea</taxon>
    </lineage>
</organism>
<evidence type="ECO:0000313" key="6">
    <source>
        <dbReference type="EMBL" id="GGP13567.1"/>
    </source>
</evidence>
<dbReference type="InterPro" id="IPR039536">
    <property type="entry name" value="TetR_C_Proteobacteria"/>
</dbReference>
<dbReference type="Pfam" id="PF14246">
    <property type="entry name" value="TetR_C_7"/>
    <property type="match status" value="1"/>
</dbReference>
<dbReference type="InterPro" id="IPR009057">
    <property type="entry name" value="Homeodomain-like_sf"/>
</dbReference>
<feature type="DNA-binding region" description="H-T-H motif" evidence="4">
    <location>
        <begin position="40"/>
        <end position="59"/>
    </location>
</feature>
<dbReference type="AlphaFoldDB" id="A0A918E7Y2"/>
<keyword evidence="1" id="KW-0805">Transcription regulation</keyword>
<dbReference type="GO" id="GO:0045892">
    <property type="term" value="P:negative regulation of DNA-templated transcription"/>
    <property type="evidence" value="ECO:0007669"/>
    <property type="project" value="UniProtKB-ARBA"/>
</dbReference>
<evidence type="ECO:0000256" key="2">
    <source>
        <dbReference type="ARBA" id="ARBA00023125"/>
    </source>
</evidence>
<dbReference type="RefSeq" id="WP_189142639.1">
    <property type="nucleotide sequence ID" value="NZ_BMNK01000014.1"/>
</dbReference>